<evidence type="ECO:0000259" key="1">
    <source>
        <dbReference type="Pfam" id="PF13682"/>
    </source>
</evidence>
<organism evidence="2 4">
    <name type="scientific">Acidovorax temperans</name>
    <dbReference type="NCBI Taxonomy" id="80878"/>
    <lineage>
        <taxon>Bacteria</taxon>
        <taxon>Pseudomonadati</taxon>
        <taxon>Pseudomonadota</taxon>
        <taxon>Betaproteobacteria</taxon>
        <taxon>Burkholderiales</taxon>
        <taxon>Comamonadaceae</taxon>
        <taxon>Acidovorax</taxon>
    </lineage>
</organism>
<reference evidence="3 5" key="2">
    <citation type="submission" date="2019-06" db="EMBL/GenBank/DDBJ databases">
        <title>Genomic Encyclopedia of Archaeal and Bacterial Type Strains, Phase II (KMG-II): from individual species to whole genera.</title>
        <authorList>
            <person name="Goeker M."/>
        </authorList>
    </citation>
    <scope>NUCLEOTIDE SEQUENCE [LARGE SCALE GENOMIC DNA]</scope>
    <source>
        <strain evidence="3 5">DSM 7270</strain>
    </source>
</reference>
<keyword evidence="3" id="KW-0675">Receptor</keyword>
<keyword evidence="4" id="KW-1185">Reference proteome</keyword>
<feature type="domain" description="Chemoreceptor zinc-binding" evidence="1">
    <location>
        <begin position="54"/>
        <end position="122"/>
    </location>
</feature>
<dbReference type="EMBL" id="JXYQ01000068">
    <property type="protein sequence ID" value="KJA09276.1"/>
    <property type="molecule type" value="Genomic_DNA"/>
</dbReference>
<gene>
    <name evidence="3" type="ORF">BDD18_1099</name>
    <name evidence="2" type="ORF">RP29_17590</name>
</gene>
<evidence type="ECO:0000313" key="3">
    <source>
        <dbReference type="EMBL" id="TQN07944.1"/>
    </source>
</evidence>
<dbReference type="EMBL" id="VFPV01000001">
    <property type="protein sequence ID" value="TQN07944.1"/>
    <property type="molecule type" value="Genomic_DNA"/>
</dbReference>
<dbReference type="STRING" id="80878.RP29_17590"/>
<proteinExistence type="predicted"/>
<sequence>MGFFSRFFKIREQDPDSAETTWAMEDNGSELVLDPEYAATLMTELDLDAAIANHEVWRQQLEDLVHGRSGEVPQAEPICSADRCDLGRWLGGTGRLRLGHYPAFGMLVARHQYFHQQAAAVVDQMRAGDQPKALHLFNTSCRHASNQVLLLLKELKRGLGR</sequence>
<dbReference type="PATRIC" id="fig|80878.5.peg.3451"/>
<dbReference type="OrthoDB" id="8613985at2"/>
<dbReference type="RefSeq" id="WP_044401703.1">
    <property type="nucleotide sequence ID" value="NZ_JAYRUO010000018.1"/>
</dbReference>
<reference evidence="2 4" key="1">
    <citation type="submission" date="2014-12" db="EMBL/GenBank/DDBJ databases">
        <title>Isolation of bacteria from lake water.</title>
        <authorList>
            <person name="Sheng K.-Y."/>
            <person name="Chin P.-S."/>
            <person name="Chan K.-G."/>
            <person name="Tan G.S."/>
        </authorList>
    </citation>
    <scope>NUCLEOTIDE SEQUENCE [LARGE SCALE GENOMIC DNA]</scope>
    <source>
        <strain evidence="2 4">KY4</strain>
    </source>
</reference>
<dbReference type="Proteomes" id="UP000032566">
    <property type="component" value="Unassembled WGS sequence"/>
</dbReference>
<dbReference type="Proteomes" id="UP000316993">
    <property type="component" value="Unassembled WGS sequence"/>
</dbReference>
<accession>A0A0D7K4M1</accession>
<dbReference type="Pfam" id="PF13682">
    <property type="entry name" value="CZB"/>
    <property type="match status" value="1"/>
</dbReference>
<name>A0A0D7K4M1_9BURK</name>
<dbReference type="AlphaFoldDB" id="A0A0D7K4M1"/>
<evidence type="ECO:0000313" key="2">
    <source>
        <dbReference type="EMBL" id="KJA09276.1"/>
    </source>
</evidence>
<evidence type="ECO:0000313" key="4">
    <source>
        <dbReference type="Proteomes" id="UP000032566"/>
    </source>
</evidence>
<evidence type="ECO:0000313" key="5">
    <source>
        <dbReference type="Proteomes" id="UP000316993"/>
    </source>
</evidence>
<protein>
    <submittedName>
        <fullName evidence="3">Chemoreceptor zinc-binding protein</fullName>
    </submittedName>
</protein>
<dbReference type="Gene3D" id="1.20.120.30">
    <property type="entry name" value="Aspartate receptor, ligand-binding domain"/>
    <property type="match status" value="1"/>
</dbReference>
<comment type="caution">
    <text evidence="2">The sequence shown here is derived from an EMBL/GenBank/DDBJ whole genome shotgun (WGS) entry which is preliminary data.</text>
</comment>
<dbReference type="InterPro" id="IPR025991">
    <property type="entry name" value="Chemoreceptor_zinc-bind_dom"/>
</dbReference>